<dbReference type="InterPro" id="IPR026960">
    <property type="entry name" value="RVT-Znf"/>
</dbReference>
<dbReference type="Proteomes" id="UP001558713">
    <property type="component" value="Unassembled WGS sequence"/>
</dbReference>
<proteinExistence type="predicted"/>
<organism evidence="2 3">
    <name type="scientific">Cardamine amara subsp. amara</name>
    <dbReference type="NCBI Taxonomy" id="228776"/>
    <lineage>
        <taxon>Eukaryota</taxon>
        <taxon>Viridiplantae</taxon>
        <taxon>Streptophyta</taxon>
        <taxon>Embryophyta</taxon>
        <taxon>Tracheophyta</taxon>
        <taxon>Spermatophyta</taxon>
        <taxon>Magnoliopsida</taxon>
        <taxon>eudicotyledons</taxon>
        <taxon>Gunneridae</taxon>
        <taxon>Pentapetalae</taxon>
        <taxon>rosids</taxon>
        <taxon>malvids</taxon>
        <taxon>Brassicales</taxon>
        <taxon>Brassicaceae</taxon>
        <taxon>Cardamineae</taxon>
        <taxon>Cardamine</taxon>
    </lineage>
</organism>
<accession>A0ABD0ZND2</accession>
<feature type="domain" description="Reverse transcriptase zinc-binding" evidence="1">
    <location>
        <begin position="62"/>
        <end position="95"/>
    </location>
</feature>
<evidence type="ECO:0000313" key="2">
    <source>
        <dbReference type="EMBL" id="KAL1191994.1"/>
    </source>
</evidence>
<evidence type="ECO:0000259" key="1">
    <source>
        <dbReference type="Pfam" id="PF13966"/>
    </source>
</evidence>
<reference evidence="2 3" key="1">
    <citation type="submission" date="2024-04" db="EMBL/GenBank/DDBJ databases">
        <title>Genome assembly C_amara_ONT_v2.</title>
        <authorList>
            <person name="Yant L."/>
            <person name="Moore C."/>
            <person name="Slenker M."/>
        </authorList>
    </citation>
    <scope>NUCLEOTIDE SEQUENCE [LARGE SCALE GENOMIC DNA]</scope>
    <source>
        <tissue evidence="2">Leaf</tissue>
    </source>
</reference>
<comment type="caution">
    <text evidence="2">The sequence shown here is derived from an EMBL/GenBank/DDBJ whole genome shotgun (WGS) entry which is preliminary data.</text>
</comment>
<protein>
    <recommendedName>
        <fullName evidence="1">Reverse transcriptase zinc-binding domain-containing protein</fullName>
    </recommendedName>
</protein>
<sequence>MILFLRSSPDCQQSQLGVSLIVEVKGVNSWPSIFYRVVLDQLVYACKLGYTQAGQEFYGVGNWGMPVTSHCCLCNTNDETRDHLFLHCSFAEEVWHKVLHRLGQSPCIFMNWSILISYLQSHTPSVPAKLKRITIQSTVYHI</sequence>
<dbReference type="AlphaFoldDB" id="A0ABD0ZND2"/>
<gene>
    <name evidence="2" type="ORF">V5N11_003828</name>
</gene>
<dbReference type="Pfam" id="PF13966">
    <property type="entry name" value="zf-RVT"/>
    <property type="match status" value="1"/>
</dbReference>
<dbReference type="EMBL" id="JBANAX010000837">
    <property type="protein sequence ID" value="KAL1191994.1"/>
    <property type="molecule type" value="Genomic_DNA"/>
</dbReference>
<keyword evidence="3" id="KW-1185">Reference proteome</keyword>
<name>A0ABD0ZND2_CARAN</name>
<evidence type="ECO:0000313" key="3">
    <source>
        <dbReference type="Proteomes" id="UP001558713"/>
    </source>
</evidence>